<evidence type="ECO:0000313" key="1">
    <source>
        <dbReference type="EMBL" id="KAF7504806.1"/>
    </source>
</evidence>
<gene>
    <name evidence="1" type="ORF">GJ744_001739</name>
</gene>
<proteinExistence type="predicted"/>
<keyword evidence="2" id="KW-1185">Reference proteome</keyword>
<reference evidence="1" key="1">
    <citation type="submission" date="2020-02" db="EMBL/GenBank/DDBJ databases">
        <authorList>
            <person name="Palmer J.M."/>
        </authorList>
    </citation>
    <scope>NUCLEOTIDE SEQUENCE</scope>
    <source>
        <strain evidence="1">EPUS1.4</strain>
        <tissue evidence="1">Thallus</tissue>
    </source>
</reference>
<protein>
    <submittedName>
        <fullName evidence="1">Uncharacterized protein</fullName>
    </submittedName>
</protein>
<comment type="caution">
    <text evidence="1">The sequence shown here is derived from an EMBL/GenBank/DDBJ whole genome shotgun (WGS) entry which is preliminary data.</text>
</comment>
<evidence type="ECO:0000313" key="2">
    <source>
        <dbReference type="Proteomes" id="UP000606974"/>
    </source>
</evidence>
<dbReference type="AlphaFoldDB" id="A0A8H7E346"/>
<name>A0A8H7E346_9EURO</name>
<organism evidence="1 2">
    <name type="scientific">Endocarpon pusillum</name>
    <dbReference type="NCBI Taxonomy" id="364733"/>
    <lineage>
        <taxon>Eukaryota</taxon>
        <taxon>Fungi</taxon>
        <taxon>Dikarya</taxon>
        <taxon>Ascomycota</taxon>
        <taxon>Pezizomycotina</taxon>
        <taxon>Eurotiomycetes</taxon>
        <taxon>Chaetothyriomycetidae</taxon>
        <taxon>Verrucariales</taxon>
        <taxon>Verrucariaceae</taxon>
        <taxon>Endocarpon</taxon>
    </lineage>
</organism>
<dbReference type="EMBL" id="JAACFV010000127">
    <property type="protein sequence ID" value="KAF7504806.1"/>
    <property type="molecule type" value="Genomic_DNA"/>
</dbReference>
<dbReference type="Proteomes" id="UP000606974">
    <property type="component" value="Unassembled WGS sequence"/>
</dbReference>
<accession>A0A8H7E346</accession>
<sequence>MGFPVLPTFICSAKFKRRSCNPSSAGSKIWCPIVEISDLRSDICVGPNGWTTAIRQSPNRILRMAD</sequence>